<dbReference type="RefSeq" id="WP_157340208.1">
    <property type="nucleotide sequence ID" value="NZ_WSEK01000004.1"/>
</dbReference>
<dbReference type="InterPro" id="IPR011033">
    <property type="entry name" value="PRC_barrel-like_sf"/>
</dbReference>
<gene>
    <name evidence="1" type="ORF">GON03_03020</name>
</gene>
<proteinExistence type="predicted"/>
<evidence type="ECO:0000313" key="2">
    <source>
        <dbReference type="Proteomes" id="UP000473525"/>
    </source>
</evidence>
<accession>A0A6L6XMG8</accession>
<name>A0A6L6XMG8_9ACTN</name>
<keyword evidence="2" id="KW-1185">Reference proteome</keyword>
<dbReference type="SUPFAM" id="SSF50346">
    <property type="entry name" value="PRC-barrel domain"/>
    <property type="match status" value="1"/>
</dbReference>
<dbReference type="AlphaFoldDB" id="A0A6L6XMG8"/>
<organism evidence="1 2">
    <name type="scientific">Nocardioides agri</name>
    <dbReference type="NCBI Taxonomy" id="2682843"/>
    <lineage>
        <taxon>Bacteria</taxon>
        <taxon>Bacillati</taxon>
        <taxon>Actinomycetota</taxon>
        <taxon>Actinomycetes</taxon>
        <taxon>Propionibacteriales</taxon>
        <taxon>Nocardioidaceae</taxon>
        <taxon>Nocardioides</taxon>
    </lineage>
</organism>
<dbReference type="Proteomes" id="UP000473525">
    <property type="component" value="Unassembled WGS sequence"/>
</dbReference>
<comment type="caution">
    <text evidence="1">The sequence shown here is derived from an EMBL/GenBank/DDBJ whole genome shotgun (WGS) entry which is preliminary data.</text>
</comment>
<dbReference type="EMBL" id="WSEK01000004">
    <property type="protein sequence ID" value="MVQ48138.1"/>
    <property type="molecule type" value="Genomic_DNA"/>
</dbReference>
<protein>
    <recommendedName>
        <fullName evidence="3">PRC-barrel domain containing protein</fullName>
    </recommendedName>
</protein>
<evidence type="ECO:0008006" key="3">
    <source>
        <dbReference type="Google" id="ProtNLM"/>
    </source>
</evidence>
<sequence length="228" mass="25160">MSGDLDNRLSGPIDGALHLLDRQLLDSEGRMLGKVDDVELSEIDGRLTITGLLTGPEALLDRFGGRLGRILGERWGQLRVSEPDRTRPWRVDVADVDRLDSAVHLAVRREGVLRRDRERLRLGRLTGMDVEGADGQRIGRVLDARFEPESGRLVLCSLVVGHGRPGTLLGYDRHGRGSAHGPWLLRAIVLALHRHTAIVAAEDAGISWADATVRLRSEPTRPPGHPFR</sequence>
<evidence type="ECO:0000313" key="1">
    <source>
        <dbReference type="EMBL" id="MVQ48138.1"/>
    </source>
</evidence>
<reference evidence="1 2" key="1">
    <citation type="submission" date="2019-12" db="EMBL/GenBank/DDBJ databases">
        <authorList>
            <person name="Huq M.A."/>
        </authorList>
    </citation>
    <scope>NUCLEOTIDE SEQUENCE [LARGE SCALE GENOMIC DNA]</scope>
    <source>
        <strain evidence="1 2">MAH-18</strain>
    </source>
</reference>